<proteinExistence type="predicted"/>
<dbReference type="SUPFAM" id="SSF53756">
    <property type="entry name" value="UDP-Glycosyltransferase/glycogen phosphorylase"/>
    <property type="match status" value="1"/>
</dbReference>
<evidence type="ECO:0000313" key="3">
    <source>
        <dbReference type="EMBL" id="CAJ1900748.1"/>
    </source>
</evidence>
<feature type="signal peptide" evidence="2">
    <location>
        <begin position="1"/>
        <end position="23"/>
    </location>
</feature>
<dbReference type="EMBL" id="CAKOGP040000001">
    <property type="protein sequence ID" value="CAJ1900748.1"/>
    <property type="molecule type" value="Genomic_DNA"/>
</dbReference>
<accession>A0AAD2CG92</accession>
<name>A0AAD2CG92_9STRA</name>
<dbReference type="Gene3D" id="3.40.50.2000">
    <property type="entry name" value="Glycogen Phosphorylase B"/>
    <property type="match status" value="1"/>
</dbReference>
<feature type="region of interest" description="Disordered" evidence="1">
    <location>
        <begin position="463"/>
        <end position="494"/>
    </location>
</feature>
<dbReference type="Pfam" id="PF13692">
    <property type="entry name" value="Glyco_trans_1_4"/>
    <property type="match status" value="1"/>
</dbReference>
<evidence type="ECO:0000313" key="4">
    <source>
        <dbReference type="Proteomes" id="UP001295423"/>
    </source>
</evidence>
<gene>
    <name evidence="3" type="ORF">CYCCA115_LOCUS311</name>
</gene>
<comment type="caution">
    <text evidence="3">The sequence shown here is derived from an EMBL/GenBank/DDBJ whole genome shotgun (WGS) entry which is preliminary data.</text>
</comment>
<keyword evidence="4" id="KW-1185">Reference proteome</keyword>
<dbReference type="Proteomes" id="UP001295423">
    <property type="component" value="Unassembled WGS sequence"/>
</dbReference>
<organism evidence="3 4">
    <name type="scientific">Cylindrotheca closterium</name>
    <dbReference type="NCBI Taxonomy" id="2856"/>
    <lineage>
        <taxon>Eukaryota</taxon>
        <taxon>Sar</taxon>
        <taxon>Stramenopiles</taxon>
        <taxon>Ochrophyta</taxon>
        <taxon>Bacillariophyta</taxon>
        <taxon>Bacillariophyceae</taxon>
        <taxon>Bacillariophycidae</taxon>
        <taxon>Bacillariales</taxon>
        <taxon>Bacillariaceae</taxon>
        <taxon>Cylindrotheca</taxon>
    </lineage>
</organism>
<feature type="compositionally biased region" description="Polar residues" evidence="1">
    <location>
        <begin position="476"/>
        <end position="494"/>
    </location>
</feature>
<evidence type="ECO:0000256" key="1">
    <source>
        <dbReference type="SAM" id="MobiDB-lite"/>
    </source>
</evidence>
<protein>
    <recommendedName>
        <fullName evidence="5">Glycosyl transferase family 1 domain-containing protein</fullName>
    </recommendedName>
</protein>
<keyword evidence="2" id="KW-0732">Signal</keyword>
<sequence length="494" mass="55174">MHRFNVLLTRLILLFSAVVLIHSSSGGSNHNDNEDDGHMVLTDQVWTVSWNAPFLSSSSGYGSEATSFLIGLNQTLPELKEKGDHWQIGAGLAHADSIDHKYMNGLPTDLEDLFFKASGLQHIMDPDFTVVVCHSEPGAWSVPTPLYESPWPCPPPIQDNNKKKWKKLVGRTMFETDRLPNGWDDRLNQMDEIWVPTHHHKQIFENGGVTKPVVVVGQGIDVDYWDPHEQEPLPFDKIDKHSRCSESDYKFLSVFKWESRKGPDILLPSFFNAFPGRKGACLIIVTSLYHRDAELVVDEVKAYWKQHLQATTSSTPNQQAARPEVKGVILLTGLKLKALVRLYNSVDAFVLPSRGEGWGRPYMEAMAMGLPVIATNWSGPTEFLNEDNGYLLPIRGLVNANLDSFPGHKWADPDPAILTKLMKHLSENPNEGKVKGQRARKDAVEKWSNLALSRDVARELQRLAGRSSDNVGGGSTSTTNEKVVNPQSNDADEL</sequence>
<dbReference type="PANTHER" id="PTHR46656">
    <property type="entry name" value="PUTATIVE-RELATED"/>
    <property type="match status" value="1"/>
</dbReference>
<reference evidence="3" key="1">
    <citation type="submission" date="2023-08" db="EMBL/GenBank/DDBJ databases">
        <authorList>
            <person name="Audoor S."/>
            <person name="Bilcke G."/>
        </authorList>
    </citation>
    <scope>NUCLEOTIDE SEQUENCE</scope>
</reference>
<dbReference type="PANTHER" id="PTHR46656:SF3">
    <property type="entry name" value="PUTATIVE-RELATED"/>
    <property type="match status" value="1"/>
</dbReference>
<feature type="chain" id="PRO_5042182483" description="Glycosyl transferase family 1 domain-containing protein" evidence="2">
    <location>
        <begin position="24"/>
        <end position="494"/>
    </location>
</feature>
<evidence type="ECO:0000256" key="2">
    <source>
        <dbReference type="SAM" id="SignalP"/>
    </source>
</evidence>
<evidence type="ECO:0008006" key="5">
    <source>
        <dbReference type="Google" id="ProtNLM"/>
    </source>
</evidence>
<dbReference type="AlphaFoldDB" id="A0AAD2CG92"/>